<evidence type="ECO:0000313" key="4">
    <source>
        <dbReference type="Proteomes" id="UP000550260"/>
    </source>
</evidence>
<proteinExistence type="predicted"/>
<dbReference type="Proteomes" id="UP000233750">
    <property type="component" value="Unassembled WGS sequence"/>
</dbReference>
<keyword evidence="3" id="KW-1185">Reference proteome</keyword>
<dbReference type="EMBL" id="JACJHR010000019">
    <property type="protein sequence ID" value="MBB2500603.1"/>
    <property type="molecule type" value="Genomic_DNA"/>
</dbReference>
<reference evidence="2 3" key="1">
    <citation type="submission" date="2017-12" db="EMBL/GenBank/DDBJ databases">
        <title>Sequencing the genomes of 1000 Actinobacteria strains.</title>
        <authorList>
            <person name="Klenk H.-P."/>
        </authorList>
    </citation>
    <scope>NUCLEOTIDE SEQUENCE [LARGE SCALE GENOMIC DNA]</scope>
    <source>
        <strain evidence="2 3">DSM 45165</strain>
    </source>
</reference>
<comment type="caution">
    <text evidence="2">The sequence shown here is derived from an EMBL/GenBank/DDBJ whole genome shotgun (WGS) entry which is preliminary data.</text>
</comment>
<reference evidence="1 4" key="2">
    <citation type="submission" date="2020-08" db="EMBL/GenBank/DDBJ databases">
        <title>Amycolatopsis echigonensis JCM 21831.</title>
        <authorList>
            <person name="Tedsree N."/>
            <person name="Kuncharoen N."/>
            <person name="Likhitwitayawuid K."/>
            <person name="Tanasupawat S."/>
        </authorList>
    </citation>
    <scope>NUCLEOTIDE SEQUENCE [LARGE SCALE GENOMIC DNA]</scope>
    <source>
        <strain evidence="1 4">JCM 21831</strain>
    </source>
</reference>
<dbReference type="OrthoDB" id="3778355at2"/>
<evidence type="ECO:0000313" key="3">
    <source>
        <dbReference type="Proteomes" id="UP000233750"/>
    </source>
</evidence>
<accession>A0A8E1VY80</accession>
<sequence length="215" mass="22767">MTETTTLPAPERVTSLAIEPDATPVVRLIARALRESVRIGHEADALSRAEGTVALRSHDTPQAATIAFRGKEIAVSSGVFAAPDATVVVDLRARFSPAEEPAGNTELADVALRALTPPLPPWPEAAQRFWSLTRDLPGMPDVLVVVEEGEGGRAEERFGDGSSEYLLAGSPDVLAGVLTGTDDFLLALSSGLRVKGTWAQLSVLTGASWKVRFDV</sequence>
<evidence type="ECO:0000313" key="1">
    <source>
        <dbReference type="EMBL" id="MBB2500603.1"/>
    </source>
</evidence>
<evidence type="ECO:0000313" key="2">
    <source>
        <dbReference type="EMBL" id="PKV99941.1"/>
    </source>
</evidence>
<protein>
    <submittedName>
        <fullName evidence="2">Uncharacterized protein</fullName>
    </submittedName>
</protein>
<accession>A0A2N3X1E4</accession>
<name>A0A2N3X1E4_9PSEU</name>
<dbReference type="EMBL" id="PJMY01000001">
    <property type="protein sequence ID" value="PKV99941.1"/>
    <property type="molecule type" value="Genomic_DNA"/>
</dbReference>
<dbReference type="AlphaFoldDB" id="A0A2N3X1E4"/>
<dbReference type="Proteomes" id="UP000550260">
    <property type="component" value="Unassembled WGS sequence"/>
</dbReference>
<dbReference type="RefSeq" id="WP_101433680.1">
    <property type="nucleotide sequence ID" value="NZ_PJMY01000001.1"/>
</dbReference>
<organism evidence="2 3">
    <name type="scientific">Amycolatopsis echigonensis</name>
    <dbReference type="NCBI Taxonomy" id="2576905"/>
    <lineage>
        <taxon>Bacteria</taxon>
        <taxon>Bacillati</taxon>
        <taxon>Actinomycetota</taxon>
        <taxon>Actinomycetes</taxon>
        <taxon>Pseudonocardiales</taxon>
        <taxon>Pseudonocardiaceae</taxon>
        <taxon>Amycolatopsis</taxon>
    </lineage>
</organism>
<gene>
    <name evidence="2" type="ORF">ATK30_0013</name>
    <name evidence="1" type="ORF">H5411_15895</name>
</gene>